<feature type="compositionally biased region" description="Basic and acidic residues" evidence="3">
    <location>
        <begin position="1013"/>
        <end position="1031"/>
    </location>
</feature>
<feature type="compositionally biased region" description="Polar residues" evidence="3">
    <location>
        <begin position="999"/>
        <end position="1008"/>
    </location>
</feature>
<evidence type="ECO:0000313" key="6">
    <source>
        <dbReference type="Proteomes" id="UP000501690"/>
    </source>
</evidence>
<evidence type="ECO:0000256" key="3">
    <source>
        <dbReference type="SAM" id="MobiDB-lite"/>
    </source>
</evidence>
<reference evidence="5 6" key="1">
    <citation type="submission" date="2019-04" db="EMBL/GenBank/DDBJ databases">
        <title>An improved genome assembly and genetic linkage map for asparagus bean, Vigna unguiculata ssp. sesquipedialis.</title>
        <authorList>
            <person name="Xia Q."/>
            <person name="Zhang R."/>
            <person name="Dong Y."/>
        </authorList>
    </citation>
    <scope>NUCLEOTIDE SEQUENCE [LARGE SCALE GENOMIC DNA]</scope>
    <source>
        <tissue evidence="5">Leaf</tissue>
    </source>
</reference>
<feature type="region of interest" description="Disordered" evidence="3">
    <location>
        <begin position="861"/>
        <end position="880"/>
    </location>
</feature>
<dbReference type="Gene3D" id="3.80.10.10">
    <property type="entry name" value="Ribonuclease Inhibitor"/>
    <property type="match status" value="2"/>
</dbReference>
<feature type="coiled-coil region" evidence="2">
    <location>
        <begin position="1482"/>
        <end position="1565"/>
    </location>
</feature>
<dbReference type="PRINTS" id="PR00364">
    <property type="entry name" value="DISEASERSIST"/>
</dbReference>
<protein>
    <submittedName>
        <fullName evidence="5">Disease resistance protein RPM1</fullName>
    </submittedName>
</protein>
<organism evidence="5 6">
    <name type="scientific">Vigna unguiculata</name>
    <name type="common">Cowpea</name>
    <dbReference type="NCBI Taxonomy" id="3917"/>
    <lineage>
        <taxon>Eukaryota</taxon>
        <taxon>Viridiplantae</taxon>
        <taxon>Streptophyta</taxon>
        <taxon>Embryophyta</taxon>
        <taxon>Tracheophyta</taxon>
        <taxon>Spermatophyta</taxon>
        <taxon>Magnoliopsida</taxon>
        <taxon>eudicotyledons</taxon>
        <taxon>Gunneridae</taxon>
        <taxon>Pentapetalae</taxon>
        <taxon>rosids</taxon>
        <taxon>fabids</taxon>
        <taxon>Fabales</taxon>
        <taxon>Fabaceae</taxon>
        <taxon>Papilionoideae</taxon>
        <taxon>50 kb inversion clade</taxon>
        <taxon>NPAAA clade</taxon>
        <taxon>indigoferoid/millettioid clade</taxon>
        <taxon>Phaseoleae</taxon>
        <taxon>Vigna</taxon>
    </lineage>
</organism>
<feature type="domain" description="Disease resistance protein Roq1-like winged-helix" evidence="4">
    <location>
        <begin position="207"/>
        <end position="273"/>
    </location>
</feature>
<dbReference type="InterPro" id="IPR032675">
    <property type="entry name" value="LRR_dom_sf"/>
</dbReference>
<feature type="region of interest" description="Disordered" evidence="3">
    <location>
        <begin position="920"/>
        <end position="1046"/>
    </location>
</feature>
<dbReference type="InterPro" id="IPR042197">
    <property type="entry name" value="Apaf_helical"/>
</dbReference>
<sequence>MGGIGKSTIAKILFAKHFPQYDHVCFVTNAKEYSLDKFFSTILKEEVSAKNVVGSSFHMRRLRSKKVFIVLDDVDMDSFEPLEYLCGEYEGQHSDSKLVITTRDRQLLVGRVDAIYEVQKWKKTESLKLFCSEAFKKSYPEGGYESLSESAVEYAGGVPLALKVLGSYLRSKGICFWESTIRKLSFYPNERIQKVLEVSYTGLHDLEKNIFLDIVFFFREKQKDHVTRILDACGFEATSGIEVLVDKAMLTISYRNIQMHDLLQQMGLEIVRQECTADPGRRSRLKDNEARQVIEENKGTDAVQGIELDLSQVQNLRLRSDTMAKMKSLRFLRFYNSSGQSSRNTYLDLPTTLEPFSDQLRYIEWIGYPFECLPSPFCAKFLVEIHMKHGKVKQLWQGIQELDNLVGIDLSGCKQFEELPDLSKAPRLKWVNLSCCESLRYLHSSVLSSATLVTLILNGCTKLQSVKGEKRLKSLEKISVNGCSSLEEFAVSLDLFKIFNLSHKGIQMPGTPVRRKGKRKSHNLAEDLRPYRLLKGSSSLTSLKEIKLSNSLPLEMDLINYNLASFQHMYMLKLDQCNVTTLPEIIKNFGNLRVLSLENCDKLLHLQKLPSSINYLSAINCTSLVSVSDLVNWANEMRGSTRYLTFKNCLNLDEHSCKLIMKSVQLLMVCAAFDNMVRKSSDLHDYSYNSVQLCLTGSKVPQEIKYRSTESFITIDLPKISNLRGFIYSVVLSPSGETKKHGTKIICKCHLRENTRESWVSSDIEGLNTDHVYIWYDPFHCDGILKYNAPSVYFEFCVTNDKGEVDDSMCIKECGVGLISVSELPSVLEELDWDSDKKKDLVKRVELITGQRITLTSIEQSDEEENNGMKNQMGNQQGNLSEQSHKIVGTELDSKMVDSDSGEEGNERKNHYSAIEEIINSTQKEVKTDSVSNYRQNTESANVVKYEGNTERPIKQDATLHDTVESELDKENESKEKSNSVEDNRGSKEYPSSVEESIEYSTCSATKTTAKRGPKEKSKKSTEIVANEHSKNAPLQASSEGDSEDLHNRLEESIKQVVETHDTGNFATKYSSSDLQNCLQQLNENPFAILDLLSYELSPSPKQSETCVQKVAQANDATAVLNEFRTLVFSNSFLKKLQDQSYRQQIAESLQKLHTYRREITKEQESGLDKFIELYNKAVDISQRKMITEDTQAKLAFERRDLYNKLQDSKLKVQQFDTTISTCKSQRENLQKRQREIQEAIKKLQLENEASEKESTTLEVLYSEQQTKKNETLESVKCISISVVQTTKQLEELEEKRLTSSEGDSEDLHNRLEESIKQVVETHDTGNFATKYSSSDLQNCLQQLNENPFAILDLLSYELSPSPKQSETCVQKVAQANDATAVLNEFRTLVFSNSFLKKLQDQSYRQQIAESLQKLHTYRREITKEQESGLDKFIELYNKAVDISQRKMITEDTQAKLAFERRDLYNKLQDSKLKVQQFDTTISTCKSQRENLQKRQREIQEAIKKLQLENEASEKESTTLEVLYSEQQTKKNETLESVKCISISVVQTTKQLEELEEKRLSLASAYEGLKEPYERMKTKPPF</sequence>
<dbReference type="Gene3D" id="3.40.50.300">
    <property type="entry name" value="P-loop containing nucleotide triphosphate hydrolases"/>
    <property type="match status" value="1"/>
</dbReference>
<dbReference type="SUPFAM" id="SSF52058">
    <property type="entry name" value="L domain-like"/>
    <property type="match status" value="1"/>
</dbReference>
<evidence type="ECO:0000256" key="2">
    <source>
        <dbReference type="SAM" id="Coils"/>
    </source>
</evidence>
<gene>
    <name evidence="5" type="ORF">DEO72_LG8g243</name>
</gene>
<dbReference type="PANTHER" id="PTHR11017:SF243">
    <property type="entry name" value="ADP-RIBOSYL CYCLASE_CYCLIC ADP-RIBOSE HYDROLASE"/>
    <property type="match status" value="1"/>
</dbReference>
<dbReference type="Pfam" id="PF23282">
    <property type="entry name" value="WHD_ROQ1"/>
    <property type="match status" value="1"/>
</dbReference>
<dbReference type="Proteomes" id="UP000501690">
    <property type="component" value="Linkage Group LG8"/>
</dbReference>
<feature type="compositionally biased region" description="Polar residues" evidence="3">
    <location>
        <begin position="920"/>
        <end position="941"/>
    </location>
</feature>
<keyword evidence="2" id="KW-0175">Coiled coil</keyword>
<evidence type="ECO:0000256" key="1">
    <source>
        <dbReference type="ARBA" id="ARBA00022737"/>
    </source>
</evidence>
<proteinExistence type="predicted"/>
<evidence type="ECO:0000259" key="4">
    <source>
        <dbReference type="Pfam" id="PF23282"/>
    </source>
</evidence>
<dbReference type="InterPro" id="IPR027417">
    <property type="entry name" value="P-loop_NTPase"/>
</dbReference>
<dbReference type="InterPro" id="IPR044974">
    <property type="entry name" value="Disease_R_plants"/>
</dbReference>
<evidence type="ECO:0000313" key="5">
    <source>
        <dbReference type="EMBL" id="QCE02232.1"/>
    </source>
</evidence>
<dbReference type="GO" id="GO:0006952">
    <property type="term" value="P:defense response"/>
    <property type="evidence" value="ECO:0007669"/>
    <property type="project" value="InterPro"/>
</dbReference>
<dbReference type="EMBL" id="CP039352">
    <property type="protein sequence ID" value="QCE02232.1"/>
    <property type="molecule type" value="Genomic_DNA"/>
</dbReference>
<feature type="compositionally biased region" description="Basic and acidic residues" evidence="3">
    <location>
        <begin position="948"/>
        <end position="988"/>
    </location>
</feature>
<feature type="compositionally biased region" description="Low complexity" evidence="3">
    <location>
        <begin position="868"/>
        <end position="879"/>
    </location>
</feature>
<dbReference type="SUPFAM" id="SSF52540">
    <property type="entry name" value="P-loop containing nucleoside triphosphate hydrolases"/>
    <property type="match status" value="1"/>
</dbReference>
<keyword evidence="6" id="KW-1185">Reference proteome</keyword>
<accession>A0A4D6MNM3</accession>
<keyword evidence="1" id="KW-0677">Repeat</keyword>
<dbReference type="PANTHER" id="PTHR11017">
    <property type="entry name" value="LEUCINE-RICH REPEAT-CONTAINING PROTEIN"/>
    <property type="match status" value="1"/>
</dbReference>
<dbReference type="Gene3D" id="1.10.8.430">
    <property type="entry name" value="Helical domain of apoptotic protease-activating factors"/>
    <property type="match status" value="1"/>
</dbReference>
<name>A0A4D6MNM3_VIGUN</name>
<feature type="coiled-coil region" evidence="2">
    <location>
        <begin position="1220"/>
        <end position="1296"/>
    </location>
</feature>
<dbReference type="InterPro" id="IPR058192">
    <property type="entry name" value="WHD_ROQ1-like"/>
</dbReference>